<organism evidence="2 3">
    <name type="scientific">Neurospora intermedia</name>
    <dbReference type="NCBI Taxonomy" id="5142"/>
    <lineage>
        <taxon>Eukaryota</taxon>
        <taxon>Fungi</taxon>
        <taxon>Dikarya</taxon>
        <taxon>Ascomycota</taxon>
        <taxon>Pezizomycotina</taxon>
        <taxon>Sordariomycetes</taxon>
        <taxon>Sordariomycetidae</taxon>
        <taxon>Sordariales</taxon>
        <taxon>Sordariaceae</taxon>
        <taxon>Neurospora</taxon>
    </lineage>
</organism>
<evidence type="ECO:0000256" key="1">
    <source>
        <dbReference type="SAM" id="MobiDB-lite"/>
    </source>
</evidence>
<feature type="region of interest" description="Disordered" evidence="1">
    <location>
        <begin position="61"/>
        <end position="82"/>
    </location>
</feature>
<keyword evidence="3" id="KW-1185">Reference proteome</keyword>
<reference evidence="2 3" key="1">
    <citation type="submission" date="2023-09" db="EMBL/GenBank/DDBJ databases">
        <title>Multi-omics analysis of a traditional fermented food reveals byproduct-associated fungal strains for waste-to-food upcycling.</title>
        <authorList>
            <consortium name="Lawrence Berkeley National Laboratory"/>
            <person name="Rekdal V.M."/>
            <person name="Villalobos-Escobedo J.M."/>
            <person name="Rodriguez-Valeron N."/>
            <person name="Garcia M.O."/>
            <person name="Vasquez D.P."/>
            <person name="Damayanti I."/>
            <person name="Sorensen P.M."/>
            <person name="Baidoo E.E."/>
            <person name="De Carvalho A.C."/>
            <person name="Riley R."/>
            <person name="Lipzen A."/>
            <person name="He G."/>
            <person name="Yan M."/>
            <person name="Haridas S."/>
            <person name="Daum C."/>
            <person name="Yoshinaga Y."/>
            <person name="Ng V."/>
            <person name="Grigoriev I.V."/>
            <person name="Munk R."/>
            <person name="Nuraida L."/>
            <person name="Wijaya C.H."/>
            <person name="Morales P.-C."/>
            <person name="Keasling J.D."/>
        </authorList>
    </citation>
    <scope>NUCLEOTIDE SEQUENCE [LARGE SCALE GENOMIC DNA]</scope>
    <source>
        <strain evidence="2 3">FGSC 2613</strain>
    </source>
</reference>
<dbReference type="EMBL" id="JAVLET010000004">
    <property type="protein sequence ID" value="KAL0470962.1"/>
    <property type="molecule type" value="Genomic_DNA"/>
</dbReference>
<evidence type="ECO:0000313" key="2">
    <source>
        <dbReference type="EMBL" id="KAL0470962.1"/>
    </source>
</evidence>
<name>A0ABR3DE46_NEUIN</name>
<comment type="caution">
    <text evidence="2">The sequence shown here is derived from an EMBL/GenBank/DDBJ whole genome shotgun (WGS) entry which is preliminary data.</text>
</comment>
<feature type="compositionally biased region" description="Basic and acidic residues" evidence="1">
    <location>
        <begin position="61"/>
        <end position="73"/>
    </location>
</feature>
<evidence type="ECO:0000313" key="3">
    <source>
        <dbReference type="Proteomes" id="UP001451303"/>
    </source>
</evidence>
<gene>
    <name evidence="2" type="ORF">QR685DRAFT_571996</name>
</gene>
<proteinExistence type="predicted"/>
<accession>A0ABR3DE46</accession>
<sequence>MHQDESYHQCNPMVVYFGLDGDQEDPSFGQLQLLDSSKSGAHECQCREQAALPIDRDRACGYSGERDRQHESGTEPSWQHSSGPFRCILGGFGPVLARGMNRRSHELSRIAPHLPREPM</sequence>
<protein>
    <submittedName>
        <fullName evidence="2">Uncharacterized protein</fullName>
    </submittedName>
</protein>
<dbReference type="Proteomes" id="UP001451303">
    <property type="component" value="Unassembled WGS sequence"/>
</dbReference>